<sequence length="632" mass="71401">MEQDHQQLITQLIAKQRVLIVQPMGWGKRRIYEEATKKLRAQNEGVTVVISPITTTMADSAVIDATTNQTFAERQQLIYTCNTQRCQFLFISPEQLADDSLFALLSQLRIALIVIEEAHHLSRIGTTSDPHYRRIAQLLTILPENIRVLATTATANRRVTQDIAKQLGSPIIIKGALSLTSLHLHKLLVPTTAQKYAWLKQNATHFTKPTLIYAATVRECERIADWLRLLGLRVGLYPKQAQAFMDNSLDVLLCTTSTTTIFTKGDVQTVIHYDRPLSIVTYYQQISNAGRNIPRANCIILYKEKFAPLPKPSFQQEQYQAIIAFIERFDGVTVQTLKSTINYSDNVIQDSLTRAVMDGLLEKERNTYYRTPKPYILQQAYTRHVEQARQLEYNGLSYMLQTNGCLMQTTATTLDDTEARPCGKCSYCTQLSPTIDHIEREAVQEVEQFFEARTTIFVPHKKSAITNRPLRQRFTTGLALSYSDEPLGETFYREKFHDGTFSQATVDRVVQLLQPLCDSETVIVPIPSTRHTALVPTLAKSAAQALGVSYSECLSKQQKTAIQSKCLNDVQQEQNIRNHLVLAPATDFTHKKIILLDDFVDSRWTFAVAADVLSEATPRDIIAVALVDKSKT</sequence>
<dbReference type="GO" id="GO:0030894">
    <property type="term" value="C:replisome"/>
    <property type="evidence" value="ECO:0007669"/>
    <property type="project" value="TreeGrafter"/>
</dbReference>
<dbReference type="SUPFAM" id="SSF53271">
    <property type="entry name" value="PRTase-like"/>
    <property type="match status" value="1"/>
</dbReference>
<keyword evidence="3" id="KW-0067">ATP-binding</keyword>
<evidence type="ECO:0000256" key="7">
    <source>
        <dbReference type="ARBA" id="ARBA00034808"/>
    </source>
</evidence>
<evidence type="ECO:0000313" key="10">
    <source>
        <dbReference type="EMBL" id="CEA00345.1"/>
    </source>
</evidence>
<dbReference type="GO" id="GO:0006310">
    <property type="term" value="P:DNA recombination"/>
    <property type="evidence" value="ECO:0007669"/>
    <property type="project" value="TreeGrafter"/>
</dbReference>
<evidence type="ECO:0000259" key="9">
    <source>
        <dbReference type="PROSITE" id="PS51194"/>
    </source>
</evidence>
<dbReference type="InterPro" id="IPR027417">
    <property type="entry name" value="P-loop_NTPase"/>
</dbReference>
<organism evidence="10">
    <name type="scientific">Metalysinibacillus saudimassiliensis</name>
    <dbReference type="NCBI Taxonomy" id="1461583"/>
    <lineage>
        <taxon>Bacteria</taxon>
        <taxon>Bacillati</taxon>
        <taxon>Bacillota</taxon>
        <taxon>Bacilli</taxon>
        <taxon>Bacillales</taxon>
        <taxon>Caryophanaceae</taxon>
        <taxon>Metalysinibacillus</taxon>
    </lineage>
</organism>
<dbReference type="PANTHER" id="PTHR13710">
    <property type="entry name" value="DNA HELICASE RECQ FAMILY MEMBER"/>
    <property type="match status" value="1"/>
</dbReference>
<dbReference type="GO" id="GO:0009378">
    <property type="term" value="F:four-way junction helicase activity"/>
    <property type="evidence" value="ECO:0007669"/>
    <property type="project" value="TreeGrafter"/>
</dbReference>
<keyword evidence="2" id="KW-0547">Nucleotide-binding</keyword>
<dbReference type="GO" id="GO:0006281">
    <property type="term" value="P:DNA repair"/>
    <property type="evidence" value="ECO:0007669"/>
    <property type="project" value="TreeGrafter"/>
</dbReference>
<dbReference type="Pfam" id="PF00270">
    <property type="entry name" value="DEAD"/>
    <property type="match status" value="1"/>
</dbReference>
<dbReference type="InterPro" id="IPR029057">
    <property type="entry name" value="PRTase-like"/>
</dbReference>
<dbReference type="PANTHER" id="PTHR13710:SF105">
    <property type="entry name" value="ATP-DEPENDENT DNA HELICASE Q1"/>
    <property type="match status" value="1"/>
</dbReference>
<accession>A0A078M2D3</accession>
<proteinExistence type="inferred from homology"/>
<protein>
    <recommendedName>
        <fullName evidence="7">DNA 3'-5' helicase</fullName>
        <ecNumber evidence="7">5.6.2.4</ecNumber>
    </recommendedName>
</protein>
<comment type="catalytic activity">
    <reaction evidence="6">
        <text>Couples ATP hydrolysis with the unwinding of duplex DNA by translocating in the 3'-5' direction.</text>
        <dbReference type="EC" id="5.6.2.4"/>
    </reaction>
</comment>
<dbReference type="Gene3D" id="3.40.50.2020">
    <property type="match status" value="1"/>
</dbReference>
<comment type="similarity">
    <text evidence="1">Belongs to the helicase family. RecQ subfamily.</text>
</comment>
<feature type="domain" description="Helicase ATP-binding" evidence="8">
    <location>
        <begin position="9"/>
        <end position="173"/>
    </location>
</feature>
<dbReference type="SUPFAM" id="SSF52540">
    <property type="entry name" value="P-loop containing nucleoside triphosphate hydrolases"/>
    <property type="match status" value="1"/>
</dbReference>
<dbReference type="AlphaFoldDB" id="A0A078M2D3"/>
<evidence type="ECO:0000256" key="1">
    <source>
        <dbReference type="ARBA" id="ARBA00005446"/>
    </source>
</evidence>
<dbReference type="EMBL" id="LN483073">
    <property type="protein sequence ID" value="CEA00345.1"/>
    <property type="molecule type" value="Genomic_DNA"/>
</dbReference>
<evidence type="ECO:0000256" key="6">
    <source>
        <dbReference type="ARBA" id="ARBA00034617"/>
    </source>
</evidence>
<dbReference type="GO" id="GO:0003677">
    <property type="term" value="F:DNA binding"/>
    <property type="evidence" value="ECO:0007669"/>
    <property type="project" value="UniProtKB-KW"/>
</dbReference>
<dbReference type="InterPro" id="IPR014001">
    <property type="entry name" value="Helicase_ATP-bd"/>
</dbReference>
<dbReference type="EC" id="5.6.2.4" evidence="7"/>
<gene>
    <name evidence="10" type="primary">recQ_1</name>
    <name evidence="10" type="ORF">BN1050_00577</name>
</gene>
<dbReference type="Gene3D" id="3.40.50.300">
    <property type="entry name" value="P-loop containing nucleotide triphosphate hydrolases"/>
    <property type="match status" value="2"/>
</dbReference>
<dbReference type="HOGENOM" id="CLU_001103_5_0_9"/>
<dbReference type="InterPro" id="IPR001650">
    <property type="entry name" value="Helicase_C-like"/>
</dbReference>
<dbReference type="PROSITE" id="PS51192">
    <property type="entry name" value="HELICASE_ATP_BIND_1"/>
    <property type="match status" value="1"/>
</dbReference>
<reference evidence="10" key="1">
    <citation type="submission" date="2014-07" db="EMBL/GenBank/DDBJ databases">
        <authorList>
            <person name="Urmite Genomes Urmite Genomes"/>
        </authorList>
    </citation>
    <scope>NUCLEOTIDE SEQUENCE</scope>
    <source>
        <strain evidence="10">13S34_air</strain>
    </source>
</reference>
<keyword evidence="4" id="KW-0238">DNA-binding</keyword>
<evidence type="ECO:0000256" key="2">
    <source>
        <dbReference type="ARBA" id="ARBA00022741"/>
    </source>
</evidence>
<dbReference type="InterPro" id="IPR011545">
    <property type="entry name" value="DEAD/DEAH_box_helicase_dom"/>
</dbReference>
<dbReference type="GO" id="GO:0043138">
    <property type="term" value="F:3'-5' DNA helicase activity"/>
    <property type="evidence" value="ECO:0007669"/>
    <property type="project" value="UniProtKB-EC"/>
</dbReference>
<dbReference type="GO" id="GO:0043590">
    <property type="term" value="C:bacterial nucleoid"/>
    <property type="evidence" value="ECO:0007669"/>
    <property type="project" value="TreeGrafter"/>
</dbReference>
<evidence type="ECO:0000259" key="8">
    <source>
        <dbReference type="PROSITE" id="PS51192"/>
    </source>
</evidence>
<dbReference type="PROSITE" id="PS51194">
    <property type="entry name" value="HELICASE_CTER"/>
    <property type="match status" value="1"/>
</dbReference>
<dbReference type="PATRIC" id="fig|1461583.4.peg.550"/>
<keyword evidence="5" id="KW-0413">Isomerase</keyword>
<dbReference type="GO" id="GO:0005524">
    <property type="term" value="F:ATP binding"/>
    <property type="evidence" value="ECO:0007669"/>
    <property type="project" value="UniProtKB-KW"/>
</dbReference>
<evidence type="ECO:0000256" key="3">
    <source>
        <dbReference type="ARBA" id="ARBA00022840"/>
    </source>
</evidence>
<name>A0A078M2D3_9BACL</name>
<feature type="domain" description="Helicase C-terminal" evidence="9">
    <location>
        <begin position="191"/>
        <end position="353"/>
    </location>
</feature>
<dbReference type="GO" id="GO:0005737">
    <property type="term" value="C:cytoplasm"/>
    <property type="evidence" value="ECO:0007669"/>
    <property type="project" value="TreeGrafter"/>
</dbReference>
<evidence type="ECO:0000256" key="4">
    <source>
        <dbReference type="ARBA" id="ARBA00023125"/>
    </source>
</evidence>
<keyword evidence="10" id="KW-0378">Hydrolase</keyword>
<evidence type="ECO:0000256" key="5">
    <source>
        <dbReference type="ARBA" id="ARBA00023235"/>
    </source>
</evidence>
<keyword evidence="10" id="KW-0347">Helicase</keyword>